<evidence type="ECO:0000259" key="9">
    <source>
        <dbReference type="Pfam" id="PF08241"/>
    </source>
</evidence>
<evidence type="ECO:0000313" key="10">
    <source>
        <dbReference type="EMBL" id="CAH1564496.1"/>
    </source>
</evidence>
<dbReference type="EMBL" id="CAKMUD010000001">
    <property type="protein sequence ID" value="CAH1564496.1"/>
    <property type="molecule type" value="Genomic_DNA"/>
</dbReference>
<accession>A0AAU9QD90</accession>
<comment type="catalytic activity">
    <reaction evidence="1 8">
        <text>malonyl-[ACP] + S-adenosyl-L-methionine = malonyl-[ACP] methyl ester + S-adenosyl-L-homocysteine</text>
        <dbReference type="Rhea" id="RHEA:17105"/>
        <dbReference type="Rhea" id="RHEA-COMP:9623"/>
        <dbReference type="Rhea" id="RHEA-COMP:9954"/>
        <dbReference type="ChEBI" id="CHEBI:57856"/>
        <dbReference type="ChEBI" id="CHEBI:59789"/>
        <dbReference type="ChEBI" id="CHEBI:78449"/>
        <dbReference type="ChEBI" id="CHEBI:78845"/>
        <dbReference type="EC" id="2.1.1.197"/>
    </reaction>
</comment>
<dbReference type="Pfam" id="PF08241">
    <property type="entry name" value="Methyltransf_11"/>
    <property type="match status" value="1"/>
</dbReference>
<feature type="domain" description="Methyltransferase type 11" evidence="9">
    <location>
        <begin position="58"/>
        <end position="148"/>
    </location>
</feature>
<dbReference type="InterPro" id="IPR029063">
    <property type="entry name" value="SAM-dependent_MTases_sf"/>
</dbReference>
<keyword evidence="7 8" id="KW-0093">Biotin biosynthesis</keyword>
<name>A0AAU9QD90_9VIBR</name>
<dbReference type="CDD" id="cd02440">
    <property type="entry name" value="AdoMet_MTases"/>
    <property type="match status" value="1"/>
</dbReference>
<comment type="function">
    <text evidence="8">Converts the free carboxyl group of a malonyl-thioester to its methyl ester by transfer of a methyl group from S-adenosyl-L-methionine (SAM). It allows to synthesize pimeloyl-ACP via the fatty acid synthetic pathway.</text>
</comment>
<keyword evidence="6 8" id="KW-0949">S-adenosyl-L-methionine</keyword>
<keyword evidence="5 8" id="KW-0808">Transferase</keyword>
<sequence length="268" mass="30186">MDNAEYIALDSFLQDKEAIASSFGKAADTYDRHAAFQRDVGQRLLQKLPDDLTNKRVLDLGCGTGYFSQLLQQRGAEVVCGDISQAMLDKAKQRCGTQQMQYQLADAENLPFEDDSFDYVFSSLALQWCADLSYPLREIRRVLKKGGTGCFSTLMDGSLYELRESWSKIDAYQHVNNFITHNQVKIALAQSWCHNHHLDLTPITVWYDSAFSVMRDLKGIGANHVSGRSHGLTSRRTLLQVEGAYQAFRNDQGLLPASYQVCFGVIHL</sequence>
<dbReference type="GO" id="GO:0102130">
    <property type="term" value="F:malonyl-CoA methyltransferase activity"/>
    <property type="evidence" value="ECO:0007669"/>
    <property type="project" value="UniProtKB-EC"/>
</dbReference>
<comment type="caution">
    <text evidence="10">The sequence shown here is derived from an EMBL/GenBank/DDBJ whole genome shotgun (WGS) entry which is preliminary data.</text>
</comment>
<comment type="similarity">
    <text evidence="8">Belongs to the methyltransferase superfamily.</text>
</comment>
<dbReference type="PANTHER" id="PTHR13090:SF1">
    <property type="entry name" value="ARGININE-HYDROXYLASE NDUFAF5, MITOCHONDRIAL"/>
    <property type="match status" value="1"/>
</dbReference>
<dbReference type="GO" id="GO:0010340">
    <property type="term" value="F:carboxyl-O-methyltransferase activity"/>
    <property type="evidence" value="ECO:0007669"/>
    <property type="project" value="UniProtKB-UniRule"/>
</dbReference>
<evidence type="ECO:0000256" key="8">
    <source>
        <dbReference type="HAMAP-Rule" id="MF_00835"/>
    </source>
</evidence>
<dbReference type="GO" id="GO:0008757">
    <property type="term" value="F:S-adenosylmethionine-dependent methyltransferase activity"/>
    <property type="evidence" value="ECO:0007669"/>
    <property type="project" value="InterPro"/>
</dbReference>
<evidence type="ECO:0000256" key="7">
    <source>
        <dbReference type="ARBA" id="ARBA00022756"/>
    </source>
</evidence>
<keyword evidence="4 8" id="KW-0489">Methyltransferase</keyword>
<dbReference type="Proteomes" id="UP001295462">
    <property type="component" value="Unassembled WGS sequence"/>
</dbReference>
<dbReference type="NCBIfam" id="TIGR02072">
    <property type="entry name" value="BioC"/>
    <property type="match status" value="1"/>
</dbReference>
<dbReference type="RefSeq" id="WP_409587961.1">
    <property type="nucleotide sequence ID" value="NZ_CAKMTZ010000001.1"/>
</dbReference>
<dbReference type="InterPro" id="IPR011814">
    <property type="entry name" value="BioC"/>
</dbReference>
<dbReference type="GO" id="GO:0009102">
    <property type="term" value="P:biotin biosynthetic process"/>
    <property type="evidence" value="ECO:0007669"/>
    <property type="project" value="UniProtKB-UniRule"/>
</dbReference>
<dbReference type="InterPro" id="IPR050602">
    <property type="entry name" value="Malonyl-ACP_OMT"/>
</dbReference>
<reference evidence="10" key="1">
    <citation type="submission" date="2022-01" db="EMBL/GenBank/DDBJ databases">
        <authorList>
            <person name="Lagorce A."/>
        </authorList>
    </citation>
    <scope>NUCLEOTIDE SEQUENCE</scope>
    <source>
        <strain evidence="10">Th15_F1_A12</strain>
    </source>
</reference>
<evidence type="ECO:0000256" key="6">
    <source>
        <dbReference type="ARBA" id="ARBA00022691"/>
    </source>
</evidence>
<dbReference type="SUPFAM" id="SSF53335">
    <property type="entry name" value="S-adenosyl-L-methionine-dependent methyltransferases"/>
    <property type="match status" value="1"/>
</dbReference>
<dbReference type="Gene3D" id="3.40.50.150">
    <property type="entry name" value="Vaccinia Virus protein VP39"/>
    <property type="match status" value="1"/>
</dbReference>
<dbReference type="InterPro" id="IPR013216">
    <property type="entry name" value="Methyltransf_11"/>
</dbReference>
<evidence type="ECO:0000256" key="1">
    <source>
        <dbReference type="ARBA" id="ARBA00000852"/>
    </source>
</evidence>
<evidence type="ECO:0000256" key="5">
    <source>
        <dbReference type="ARBA" id="ARBA00022679"/>
    </source>
</evidence>
<dbReference type="HAMAP" id="MF_00835">
    <property type="entry name" value="BioC"/>
    <property type="match status" value="1"/>
</dbReference>
<dbReference type="AlphaFoldDB" id="A0AAU9QD90"/>
<dbReference type="GO" id="GO:0032259">
    <property type="term" value="P:methylation"/>
    <property type="evidence" value="ECO:0007669"/>
    <property type="project" value="UniProtKB-KW"/>
</dbReference>
<evidence type="ECO:0000256" key="2">
    <source>
        <dbReference type="ARBA" id="ARBA00004746"/>
    </source>
</evidence>
<gene>
    <name evidence="8 10" type="primary">bioC</name>
    <name evidence="10" type="ORF">THF1A12_10278</name>
</gene>
<dbReference type="EC" id="2.1.1.197" evidence="3 8"/>
<evidence type="ECO:0000313" key="11">
    <source>
        <dbReference type="Proteomes" id="UP001295462"/>
    </source>
</evidence>
<evidence type="ECO:0000256" key="3">
    <source>
        <dbReference type="ARBA" id="ARBA00012327"/>
    </source>
</evidence>
<proteinExistence type="inferred from homology"/>
<dbReference type="PANTHER" id="PTHR13090">
    <property type="entry name" value="ARGININE-HYDROXYLASE NDUFAF5, MITOCHONDRIAL"/>
    <property type="match status" value="1"/>
</dbReference>
<protein>
    <recommendedName>
        <fullName evidence="3 8">Malonyl-[acyl-carrier protein] O-methyltransferase</fullName>
        <shortName evidence="8">Malonyl-ACP O-methyltransferase</shortName>
        <ecNumber evidence="3 8">2.1.1.197</ecNumber>
    </recommendedName>
    <alternativeName>
        <fullName evidence="8">Biotin synthesis protein BioC</fullName>
    </alternativeName>
</protein>
<organism evidence="10 11">
    <name type="scientific">Vibrio jasicida</name>
    <dbReference type="NCBI Taxonomy" id="766224"/>
    <lineage>
        <taxon>Bacteria</taxon>
        <taxon>Pseudomonadati</taxon>
        <taxon>Pseudomonadota</taxon>
        <taxon>Gammaproteobacteria</taxon>
        <taxon>Vibrionales</taxon>
        <taxon>Vibrionaceae</taxon>
        <taxon>Vibrio</taxon>
    </lineage>
</organism>
<evidence type="ECO:0000256" key="4">
    <source>
        <dbReference type="ARBA" id="ARBA00022603"/>
    </source>
</evidence>
<comment type="pathway">
    <text evidence="2 8">Cofactor biosynthesis; biotin biosynthesis.</text>
</comment>